<keyword evidence="2" id="KW-0808">Transferase</keyword>
<dbReference type="InterPro" id="IPR052024">
    <property type="entry name" value="Methanogen_methyltrans"/>
</dbReference>
<evidence type="ECO:0000313" key="3">
    <source>
        <dbReference type="Proteomes" id="UP000188181"/>
    </source>
</evidence>
<organism evidence="2 3">
    <name type="scientific">Limihaloglobus sulfuriphilus</name>
    <dbReference type="NCBI Taxonomy" id="1851148"/>
    <lineage>
        <taxon>Bacteria</taxon>
        <taxon>Pseudomonadati</taxon>
        <taxon>Planctomycetota</taxon>
        <taxon>Phycisphaerae</taxon>
        <taxon>Sedimentisphaerales</taxon>
        <taxon>Sedimentisphaeraceae</taxon>
        <taxon>Limihaloglobus</taxon>
    </lineage>
</organism>
<accession>A0A1R7T5V3</accession>
<dbReference type="GO" id="GO:0008168">
    <property type="term" value="F:methyltransferase activity"/>
    <property type="evidence" value="ECO:0007669"/>
    <property type="project" value="UniProtKB-KW"/>
</dbReference>
<proteinExistence type="predicted"/>
<dbReference type="GO" id="GO:0006779">
    <property type="term" value="P:porphyrin-containing compound biosynthetic process"/>
    <property type="evidence" value="ECO:0007669"/>
    <property type="project" value="InterPro"/>
</dbReference>
<name>A0A1R7T5V3_9BACT</name>
<dbReference type="PANTHER" id="PTHR47099">
    <property type="entry name" value="METHYLCOBAMIDE:COM METHYLTRANSFERASE MTBA"/>
    <property type="match status" value="1"/>
</dbReference>
<keyword evidence="3" id="KW-1185">Reference proteome</keyword>
<evidence type="ECO:0000313" key="2">
    <source>
        <dbReference type="EMBL" id="AQQ71833.1"/>
    </source>
</evidence>
<dbReference type="GO" id="GO:0032259">
    <property type="term" value="P:methylation"/>
    <property type="evidence" value="ECO:0007669"/>
    <property type="project" value="UniProtKB-KW"/>
</dbReference>
<dbReference type="STRING" id="1851148.SMSP2_02212"/>
<dbReference type="OrthoDB" id="9780425at2"/>
<keyword evidence="2" id="KW-0489">Methyltransferase</keyword>
<dbReference type="GO" id="GO:0004853">
    <property type="term" value="F:uroporphyrinogen decarboxylase activity"/>
    <property type="evidence" value="ECO:0007669"/>
    <property type="project" value="InterPro"/>
</dbReference>
<dbReference type="AlphaFoldDB" id="A0A1R7T5V3"/>
<dbReference type="InterPro" id="IPR038071">
    <property type="entry name" value="UROD/MetE-like_sf"/>
</dbReference>
<reference evidence="3" key="1">
    <citation type="submission" date="2017-02" db="EMBL/GenBank/DDBJ databases">
        <title>Comparative genomics and description of representatives of a novel lineage of planctomycetes thriving in anoxic sediments.</title>
        <authorList>
            <person name="Spring S."/>
            <person name="Bunk B."/>
            <person name="Sproer C."/>
        </authorList>
    </citation>
    <scope>NUCLEOTIDE SEQUENCE [LARGE SCALE GENOMIC DNA]</scope>
    <source>
        <strain evidence="3">SM-Chi-D1</strain>
    </source>
</reference>
<dbReference type="RefSeq" id="WP_146683987.1">
    <property type="nucleotide sequence ID" value="NZ_CP019646.1"/>
</dbReference>
<dbReference type="PANTHER" id="PTHR47099:SF1">
    <property type="entry name" value="METHYLCOBAMIDE:COM METHYLTRANSFERASE MTBA"/>
    <property type="match status" value="1"/>
</dbReference>
<dbReference type="Gene3D" id="3.20.20.210">
    <property type="match status" value="1"/>
</dbReference>
<gene>
    <name evidence="2" type="ORF">SMSP2_02212</name>
</gene>
<dbReference type="SUPFAM" id="SSF51726">
    <property type="entry name" value="UROD/MetE-like"/>
    <property type="match status" value="1"/>
</dbReference>
<feature type="domain" description="Uroporphyrinogen decarboxylase (URO-D)" evidence="1">
    <location>
        <begin position="133"/>
        <end position="332"/>
    </location>
</feature>
<evidence type="ECO:0000259" key="1">
    <source>
        <dbReference type="Pfam" id="PF01208"/>
    </source>
</evidence>
<protein>
    <submittedName>
        <fullName evidence="2">Methylcobalamin:coenzyme M methyltransferase</fullName>
    </submittedName>
</protein>
<dbReference type="KEGG" id="pbas:SMSP2_02212"/>
<sequence length="334" mass="37508">MNSRELVKAVIAGEKTERCGLWLGNPHEDTAKKYIELMGVNSFEDIRLELGDDMRWLMADECYKHPEGKPAWDLQRKSKSLSAEGWFADCETVEDAAKFDWPNPDYLDFEPFLEKLNNVGPFYRASGMWSPFFHLAADAFGMENYFMKMYTHPEVVQAVTKGIVDFYLEANRRFFEAAGDLVDGFFFGNDFGSQINLLVAPQQFKDFIFPYFKQLTDLGHEYGYQVLLHSCGSIYRVIPDLINLGVEALHPIQAKAANMDAETLGSQFGGKVAFIGGIDTQDLLVNATPQEVAADVRRVKAELGPNVVISPSHEAILPNVPLENIKAMAKTALE</sequence>
<dbReference type="Proteomes" id="UP000188181">
    <property type="component" value="Chromosome"/>
</dbReference>
<dbReference type="EMBL" id="CP019646">
    <property type="protein sequence ID" value="AQQ71833.1"/>
    <property type="molecule type" value="Genomic_DNA"/>
</dbReference>
<dbReference type="Pfam" id="PF01208">
    <property type="entry name" value="URO-D"/>
    <property type="match status" value="1"/>
</dbReference>
<dbReference type="InterPro" id="IPR000257">
    <property type="entry name" value="Uroporphyrinogen_deCOase"/>
</dbReference>